<dbReference type="InterPro" id="IPR036271">
    <property type="entry name" value="Tet_transcr_reg_TetR-rel_C_sf"/>
</dbReference>
<dbReference type="PANTHER" id="PTHR30055:SF226">
    <property type="entry name" value="HTH-TYPE TRANSCRIPTIONAL REGULATOR PKSA"/>
    <property type="match status" value="1"/>
</dbReference>
<gene>
    <name evidence="4" type="ORF">GCM10009788_35660</name>
</gene>
<dbReference type="RefSeq" id="WP_344112934.1">
    <property type="nucleotide sequence ID" value="NZ_BAAAOR010000026.1"/>
</dbReference>
<reference evidence="4 5" key="1">
    <citation type="journal article" date="2019" name="Int. J. Syst. Evol. Microbiol.">
        <title>The Global Catalogue of Microorganisms (GCM) 10K type strain sequencing project: providing services to taxonomists for standard genome sequencing and annotation.</title>
        <authorList>
            <consortium name="The Broad Institute Genomics Platform"/>
            <consortium name="The Broad Institute Genome Sequencing Center for Infectious Disease"/>
            <person name="Wu L."/>
            <person name="Ma J."/>
        </authorList>
    </citation>
    <scope>NUCLEOTIDE SEQUENCE [LARGE SCALE GENOMIC DNA]</scope>
    <source>
        <strain evidence="4 5">JCM 14942</strain>
    </source>
</reference>
<dbReference type="InterPro" id="IPR023772">
    <property type="entry name" value="DNA-bd_HTH_TetR-type_CS"/>
</dbReference>
<feature type="domain" description="HTH tetR-type" evidence="3">
    <location>
        <begin position="14"/>
        <end position="74"/>
    </location>
</feature>
<dbReference type="PROSITE" id="PS50977">
    <property type="entry name" value="HTH_TETR_2"/>
    <property type="match status" value="1"/>
</dbReference>
<name>A0ABN2AYM3_9ACTN</name>
<protein>
    <recommendedName>
        <fullName evidence="3">HTH tetR-type domain-containing protein</fullName>
    </recommendedName>
</protein>
<organism evidence="4 5">
    <name type="scientific">Nocardioides humi</name>
    <dbReference type="NCBI Taxonomy" id="449461"/>
    <lineage>
        <taxon>Bacteria</taxon>
        <taxon>Bacillati</taxon>
        <taxon>Actinomycetota</taxon>
        <taxon>Actinomycetes</taxon>
        <taxon>Propionibacteriales</taxon>
        <taxon>Nocardioidaceae</taxon>
        <taxon>Nocardioides</taxon>
    </lineage>
</organism>
<evidence type="ECO:0000313" key="4">
    <source>
        <dbReference type="EMBL" id="GAA1529082.1"/>
    </source>
</evidence>
<dbReference type="InterPro" id="IPR001647">
    <property type="entry name" value="HTH_TetR"/>
</dbReference>
<evidence type="ECO:0000313" key="5">
    <source>
        <dbReference type="Proteomes" id="UP001500842"/>
    </source>
</evidence>
<dbReference type="PANTHER" id="PTHR30055">
    <property type="entry name" value="HTH-TYPE TRANSCRIPTIONAL REGULATOR RUTR"/>
    <property type="match status" value="1"/>
</dbReference>
<dbReference type="SUPFAM" id="SSF46689">
    <property type="entry name" value="Homeodomain-like"/>
    <property type="match status" value="1"/>
</dbReference>
<dbReference type="SUPFAM" id="SSF48498">
    <property type="entry name" value="Tetracyclin repressor-like, C-terminal domain"/>
    <property type="match status" value="1"/>
</dbReference>
<dbReference type="Pfam" id="PF00440">
    <property type="entry name" value="TetR_N"/>
    <property type="match status" value="1"/>
</dbReference>
<dbReference type="Proteomes" id="UP001500842">
    <property type="component" value="Unassembled WGS sequence"/>
</dbReference>
<evidence type="ECO:0000259" key="3">
    <source>
        <dbReference type="PROSITE" id="PS50977"/>
    </source>
</evidence>
<sequence length="220" mass="23656">MAPRAASTNADLRDRSRGALVEAAGRLFAERGYETTSLSAITAAAGVSHGLANYYFGSKRALLAAVIRPRLDQMLALVDLLPDDPDRALATMIDVHLAAVAEDPDGQALLLSLMIQPGVREVFAEVERDADAAMRAAEDRLAEVFARRGAEDPALEVVLLRSVVEGAILKAAIYGRTYPLEDVRRRLHALYGLPEPATALAGGRRTRSRGAIRMRADAGR</sequence>
<evidence type="ECO:0000256" key="2">
    <source>
        <dbReference type="PROSITE-ProRule" id="PRU00335"/>
    </source>
</evidence>
<dbReference type="PRINTS" id="PR00455">
    <property type="entry name" value="HTHTETR"/>
</dbReference>
<dbReference type="EMBL" id="BAAAOR010000026">
    <property type="protein sequence ID" value="GAA1529082.1"/>
    <property type="molecule type" value="Genomic_DNA"/>
</dbReference>
<dbReference type="PROSITE" id="PS01081">
    <property type="entry name" value="HTH_TETR_1"/>
    <property type="match status" value="1"/>
</dbReference>
<accession>A0ABN2AYM3</accession>
<dbReference type="InterPro" id="IPR009057">
    <property type="entry name" value="Homeodomain-like_sf"/>
</dbReference>
<evidence type="ECO:0000256" key="1">
    <source>
        <dbReference type="ARBA" id="ARBA00023125"/>
    </source>
</evidence>
<proteinExistence type="predicted"/>
<keyword evidence="5" id="KW-1185">Reference proteome</keyword>
<comment type="caution">
    <text evidence="4">The sequence shown here is derived from an EMBL/GenBank/DDBJ whole genome shotgun (WGS) entry which is preliminary data.</text>
</comment>
<dbReference type="InterPro" id="IPR050109">
    <property type="entry name" value="HTH-type_TetR-like_transc_reg"/>
</dbReference>
<feature type="DNA-binding region" description="H-T-H motif" evidence="2">
    <location>
        <begin position="37"/>
        <end position="56"/>
    </location>
</feature>
<keyword evidence="1 2" id="KW-0238">DNA-binding</keyword>
<dbReference type="Gene3D" id="1.10.357.10">
    <property type="entry name" value="Tetracycline Repressor, domain 2"/>
    <property type="match status" value="1"/>
</dbReference>